<dbReference type="SUPFAM" id="SSF46689">
    <property type="entry name" value="Homeodomain-like"/>
    <property type="match status" value="1"/>
</dbReference>
<dbReference type="Proteomes" id="UP001152759">
    <property type="component" value="Chromosome 6"/>
</dbReference>
<evidence type="ECO:0000256" key="4">
    <source>
        <dbReference type="ARBA" id="ARBA00023242"/>
    </source>
</evidence>
<dbReference type="KEGG" id="btab:109036792"/>
<feature type="region of interest" description="Disordered" evidence="5">
    <location>
        <begin position="308"/>
        <end position="340"/>
    </location>
</feature>
<evidence type="ECO:0000313" key="7">
    <source>
        <dbReference type="Proteomes" id="UP001152759"/>
    </source>
</evidence>
<evidence type="ECO:0000256" key="5">
    <source>
        <dbReference type="SAM" id="MobiDB-lite"/>
    </source>
</evidence>
<keyword evidence="3" id="KW-0804">Transcription</keyword>
<accession>A0A9P0AER8</accession>
<evidence type="ECO:0008006" key="8">
    <source>
        <dbReference type="Google" id="ProtNLM"/>
    </source>
</evidence>
<feature type="region of interest" description="Disordered" evidence="5">
    <location>
        <begin position="501"/>
        <end position="521"/>
    </location>
</feature>
<sequence>MDIDEPKDDEDELAALMAASTTVRKRRLEVGPTINPKRRKQLKDLAVLVSADDACQKEREQNFAANYFNKLKEQLEPAVFVKVLELLSDFDGTSEGVINLFQDISSLLPPSLAKEFLCFLTPDQAHLCGKFMDHFILSKMIEFFRKFEICFAKQPQMVRKFYDVLCQLASSEDVSLQQVREAVLPLLKTKNFLMEYFLQLFPSEKPSDSFVLDDYEDIYLDGECGVEEEIRLAETEESANCPCSCHPSHATHCQRCAVKYINGRVYIQTGKVLRSARVEFNGFNPVDALRRVCVNSEELTPKAKPIRRKPDVHNQKDLSPIKHVSSPHMATTESEDESLEVRTINGTNNKPKSARSLKIKFKSSEKLLAKVKNPRTQEGSEELKIMSDENAITDLPDCFLARRLSPSESSELSNLNFNNILSDNQNEYSKHADSESVFNFSVHSPLRRASICLEGFDSTSESAQSPIKMDQRLCIPLKRIDDDDSLMTIHNKDNHNISVETMNTSSDRSGSEIFKPDTPMKSDVSGTVDTILTSSDVDEMNVFISSSNIDKINVFGVSHFEAAKSSQKCAEKYSEPTMDSLSIDSFLNISNLDAKIDSFLTNAEGANNLDALLNDSSPESSNMEKNTDTKESTSLHQSEGDRNYAADDNIKSSMNVSPVPKVVRNMDSILDLIDQNVSESRNPSILNGSSEKVRDFQLPKGEVPEVVEMSPKKEEILDEDQKSTVLSTTSDAQNFKPVKVRNMDSILEFVEQNVPAHSNISNLNIFKNEDEKPHLENVDSQQLDKEAPQTNLEARSVSPLKDNKSVKEEVKVEVLDITFEPKSPLKICDALQSKLISDVKEEAPDTKIISNIKESQSLQKCSINEGTPVDIDQGLLSPKSENGSVKEEAEEVSPTFAALSAAEECSILEPKKEQFDSQDSAPILDNSRVESETQADANQALLSPKTEVKEEMQEEPQEASQMTSADVFGNFKSEVEVVDSERNEVDFSATESLDTAKVRCQLLETPLIVTQSEAVQSVSFIYGEGGDENLKVTLFSADPVEEKVIDTDILSISTDSATGETFSRQILPHNGASVKIINKSLPTTLVEKLSEDNNAAILGRSEVINEPTSVNFSHTEENIISSSSEVEKVPRNNFSSLRDLLIKDQFNQEISSFVCERTEKLPTASSFPSSFTSNIEKIEDPSTTHLTIVSNKERSLPHVARGSSKDCQKRSHLKLSDPTPVRSFVDIQNSAEALPVELAESQKNGRGIVISTSGSAVKLTGGHITDSITDSSQELPEVQKCDELVSPDCSKKQETNAENIEKLMSSEHQSQLVDNHLKKEDSVNLSDYVGSKAKDQGNDWTMEEDKIILQTFQKDPDMQDIFSKIQTQLPERSLQEVQSRFYVLIELLEKMSHSSEDASKKE</sequence>
<dbReference type="InterPro" id="IPR052435">
    <property type="entry name" value="YY1-Transcr_Regul"/>
</dbReference>
<dbReference type="Pfam" id="PF21227">
    <property type="entry name" value="Myb_DNA-binding_7"/>
    <property type="match status" value="1"/>
</dbReference>
<organism evidence="6 7">
    <name type="scientific">Bemisia tabaci</name>
    <name type="common">Sweetpotato whitefly</name>
    <name type="synonym">Aleurodes tabaci</name>
    <dbReference type="NCBI Taxonomy" id="7038"/>
    <lineage>
        <taxon>Eukaryota</taxon>
        <taxon>Metazoa</taxon>
        <taxon>Ecdysozoa</taxon>
        <taxon>Arthropoda</taxon>
        <taxon>Hexapoda</taxon>
        <taxon>Insecta</taxon>
        <taxon>Pterygota</taxon>
        <taxon>Neoptera</taxon>
        <taxon>Paraneoptera</taxon>
        <taxon>Hemiptera</taxon>
        <taxon>Sternorrhyncha</taxon>
        <taxon>Aleyrodoidea</taxon>
        <taxon>Aleyrodidae</taxon>
        <taxon>Aleyrodinae</taxon>
        <taxon>Bemisia</taxon>
    </lineage>
</organism>
<feature type="compositionally biased region" description="Polar residues" evidence="5">
    <location>
        <begin position="932"/>
        <end position="941"/>
    </location>
</feature>
<dbReference type="PANTHER" id="PTHR16088:SF3">
    <property type="entry name" value="GON-4-LIKE PROTEIN"/>
    <property type="match status" value="1"/>
</dbReference>
<evidence type="ECO:0000256" key="2">
    <source>
        <dbReference type="ARBA" id="ARBA00023015"/>
    </source>
</evidence>
<feature type="region of interest" description="Disordered" evidence="5">
    <location>
        <begin position="610"/>
        <end position="658"/>
    </location>
</feature>
<feature type="compositionally biased region" description="Polar residues" evidence="5">
    <location>
        <begin position="614"/>
        <end position="624"/>
    </location>
</feature>
<name>A0A9P0AER8_BEMTA</name>
<keyword evidence="2" id="KW-0805">Transcription regulation</keyword>
<reference evidence="6" key="1">
    <citation type="submission" date="2021-12" db="EMBL/GenBank/DDBJ databases">
        <authorList>
            <person name="King R."/>
        </authorList>
    </citation>
    <scope>NUCLEOTIDE SEQUENCE</scope>
</reference>
<keyword evidence="7" id="KW-1185">Reference proteome</keyword>
<dbReference type="PANTHER" id="PTHR16088">
    <property type="entry name" value="YY1 ASSOCIATED PROTEIN-RELATED"/>
    <property type="match status" value="1"/>
</dbReference>
<dbReference type="GO" id="GO:0003712">
    <property type="term" value="F:transcription coregulator activity"/>
    <property type="evidence" value="ECO:0007669"/>
    <property type="project" value="TreeGrafter"/>
</dbReference>
<evidence type="ECO:0000256" key="1">
    <source>
        <dbReference type="ARBA" id="ARBA00004123"/>
    </source>
</evidence>
<dbReference type="Gene3D" id="1.10.10.60">
    <property type="entry name" value="Homeodomain-like"/>
    <property type="match status" value="1"/>
</dbReference>
<dbReference type="GO" id="GO:0005634">
    <property type="term" value="C:nucleus"/>
    <property type="evidence" value="ECO:0007669"/>
    <property type="project" value="UniProtKB-SubCell"/>
</dbReference>
<feature type="compositionally biased region" description="Basic and acidic residues" evidence="5">
    <location>
        <begin position="625"/>
        <end position="650"/>
    </location>
</feature>
<protein>
    <recommendedName>
        <fullName evidence="8">GON-4-like protein</fullName>
    </recommendedName>
</protein>
<keyword evidence="4" id="KW-0539">Nucleus</keyword>
<feature type="region of interest" description="Disordered" evidence="5">
    <location>
        <begin position="911"/>
        <end position="963"/>
    </location>
</feature>
<dbReference type="InterPro" id="IPR009057">
    <property type="entry name" value="Homeodomain-like_sf"/>
</dbReference>
<evidence type="ECO:0000313" key="6">
    <source>
        <dbReference type="EMBL" id="CAH0391599.1"/>
    </source>
</evidence>
<proteinExistence type="predicted"/>
<comment type="subcellular location">
    <subcellularLocation>
        <location evidence="1">Nucleus</location>
    </subcellularLocation>
</comment>
<dbReference type="EMBL" id="OU963867">
    <property type="protein sequence ID" value="CAH0391599.1"/>
    <property type="molecule type" value="Genomic_DNA"/>
</dbReference>
<feature type="compositionally biased region" description="Basic and acidic residues" evidence="5">
    <location>
        <begin position="308"/>
        <end position="320"/>
    </location>
</feature>
<dbReference type="GO" id="GO:0006355">
    <property type="term" value="P:regulation of DNA-templated transcription"/>
    <property type="evidence" value="ECO:0007669"/>
    <property type="project" value="TreeGrafter"/>
</dbReference>
<gene>
    <name evidence="6" type="ORF">BEMITA_LOCUS10198</name>
</gene>
<evidence type="ECO:0000256" key="3">
    <source>
        <dbReference type="ARBA" id="ARBA00023163"/>
    </source>
</evidence>